<name>A0A6A6ZEZ8_9PLEO</name>
<reference evidence="2" key="1">
    <citation type="journal article" date="2020" name="Stud. Mycol.">
        <title>101 Dothideomycetes genomes: a test case for predicting lifestyles and emergence of pathogens.</title>
        <authorList>
            <person name="Haridas S."/>
            <person name="Albert R."/>
            <person name="Binder M."/>
            <person name="Bloem J."/>
            <person name="Labutti K."/>
            <person name="Salamov A."/>
            <person name="Andreopoulos B."/>
            <person name="Baker S."/>
            <person name="Barry K."/>
            <person name="Bills G."/>
            <person name="Bluhm B."/>
            <person name="Cannon C."/>
            <person name="Castanera R."/>
            <person name="Culley D."/>
            <person name="Daum C."/>
            <person name="Ezra D."/>
            <person name="Gonzalez J."/>
            <person name="Henrissat B."/>
            <person name="Kuo A."/>
            <person name="Liang C."/>
            <person name="Lipzen A."/>
            <person name="Lutzoni F."/>
            <person name="Magnuson J."/>
            <person name="Mondo S."/>
            <person name="Nolan M."/>
            <person name="Ohm R."/>
            <person name="Pangilinan J."/>
            <person name="Park H.-J."/>
            <person name="Ramirez L."/>
            <person name="Alfaro M."/>
            <person name="Sun H."/>
            <person name="Tritt A."/>
            <person name="Yoshinaga Y."/>
            <person name="Zwiers L.-H."/>
            <person name="Turgeon B."/>
            <person name="Goodwin S."/>
            <person name="Spatafora J."/>
            <person name="Crous P."/>
            <person name="Grigoriev I."/>
        </authorList>
    </citation>
    <scope>NUCLEOTIDE SEQUENCE</scope>
    <source>
        <strain evidence="2">CBS 113818</strain>
    </source>
</reference>
<sequence length="247" mass="28257">MQAAPVTYHTFRTFFISNEATLLSIPRLVRDFSYRNDLHSRLATIFMVATMCFILAFPIFGSAMTGYSANVEPLIAGSDGRYLPFKDVNSTFYAMLDSERLGWAEKYTVGASSKSNFQEEVKLLTGTWLDRCVPSQIPSDDRTTCEMVNNITEYVKQYGLYRQSNTSSVFMGIHLPSPSLNIEAFYLSDLYRAHYNWTEHFSYTKKNFFDKRSMAWMIDGELGYSLANHGSCQATKVALQHLNREIH</sequence>
<keyword evidence="3" id="KW-1185">Reference proteome</keyword>
<protein>
    <submittedName>
        <fullName evidence="2">Uncharacterized protein</fullName>
    </submittedName>
</protein>
<keyword evidence="1" id="KW-0812">Transmembrane</keyword>
<dbReference type="AlphaFoldDB" id="A0A6A6ZEZ8"/>
<keyword evidence="1" id="KW-1133">Transmembrane helix</keyword>
<dbReference type="EMBL" id="MU006243">
    <property type="protein sequence ID" value="KAF2819701.1"/>
    <property type="molecule type" value="Genomic_DNA"/>
</dbReference>
<evidence type="ECO:0000256" key="1">
    <source>
        <dbReference type="SAM" id="Phobius"/>
    </source>
</evidence>
<feature type="transmembrane region" description="Helical" evidence="1">
    <location>
        <begin position="42"/>
        <end position="60"/>
    </location>
</feature>
<dbReference type="OrthoDB" id="3903561at2759"/>
<evidence type="ECO:0000313" key="2">
    <source>
        <dbReference type="EMBL" id="KAF2819701.1"/>
    </source>
</evidence>
<proteinExistence type="predicted"/>
<accession>A0A6A6ZEZ8</accession>
<keyword evidence="1" id="KW-0472">Membrane</keyword>
<dbReference type="Proteomes" id="UP000799424">
    <property type="component" value="Unassembled WGS sequence"/>
</dbReference>
<organism evidence="2 3">
    <name type="scientific">Ophiobolus disseminans</name>
    <dbReference type="NCBI Taxonomy" id="1469910"/>
    <lineage>
        <taxon>Eukaryota</taxon>
        <taxon>Fungi</taxon>
        <taxon>Dikarya</taxon>
        <taxon>Ascomycota</taxon>
        <taxon>Pezizomycotina</taxon>
        <taxon>Dothideomycetes</taxon>
        <taxon>Pleosporomycetidae</taxon>
        <taxon>Pleosporales</taxon>
        <taxon>Pleosporineae</taxon>
        <taxon>Phaeosphaeriaceae</taxon>
        <taxon>Ophiobolus</taxon>
    </lineage>
</organism>
<gene>
    <name evidence="2" type="ORF">CC86DRAFT_429849</name>
</gene>
<evidence type="ECO:0000313" key="3">
    <source>
        <dbReference type="Proteomes" id="UP000799424"/>
    </source>
</evidence>